<reference evidence="3 4" key="1">
    <citation type="submission" date="2019-09" db="EMBL/GenBank/DDBJ databases">
        <title>Genomes of family Cryomorphaceae.</title>
        <authorList>
            <person name="Bowman J.P."/>
        </authorList>
    </citation>
    <scope>NUCLEOTIDE SEQUENCE [LARGE SCALE GENOMIC DNA]</scope>
    <source>
        <strain evidence="3 4">LMG 25704</strain>
    </source>
</reference>
<dbReference type="Pfam" id="PF19573">
    <property type="entry name" value="DUF6089"/>
    <property type="match status" value="1"/>
</dbReference>
<evidence type="ECO:0000256" key="1">
    <source>
        <dbReference type="SAM" id="SignalP"/>
    </source>
</evidence>
<name>A0A6N6RH69_9FLAO</name>
<dbReference type="AlphaFoldDB" id="A0A6N6RH69"/>
<dbReference type="RefSeq" id="WP_151666827.1">
    <property type="nucleotide sequence ID" value="NZ_WBVO01000003.1"/>
</dbReference>
<comment type="caution">
    <text evidence="3">The sequence shown here is derived from an EMBL/GenBank/DDBJ whole genome shotgun (WGS) entry which is preliminary data.</text>
</comment>
<evidence type="ECO:0000313" key="4">
    <source>
        <dbReference type="Proteomes" id="UP000468650"/>
    </source>
</evidence>
<accession>A0A6N6RH69</accession>
<proteinExistence type="predicted"/>
<dbReference type="Proteomes" id="UP000468650">
    <property type="component" value="Unassembled WGS sequence"/>
</dbReference>
<feature type="domain" description="DUF6089" evidence="2">
    <location>
        <begin position="7"/>
        <end position="205"/>
    </location>
</feature>
<gene>
    <name evidence="3" type="ORF">F8C67_05540</name>
</gene>
<evidence type="ECO:0000259" key="2">
    <source>
        <dbReference type="Pfam" id="PF19573"/>
    </source>
</evidence>
<dbReference type="InterPro" id="IPR045743">
    <property type="entry name" value="DUF6089"/>
</dbReference>
<keyword evidence="1" id="KW-0732">Signal</keyword>
<organism evidence="3 4">
    <name type="scientific">Phaeocystidibacter luteus</name>
    <dbReference type="NCBI Taxonomy" id="911197"/>
    <lineage>
        <taxon>Bacteria</taxon>
        <taxon>Pseudomonadati</taxon>
        <taxon>Bacteroidota</taxon>
        <taxon>Flavobacteriia</taxon>
        <taxon>Flavobacteriales</taxon>
        <taxon>Phaeocystidibacteraceae</taxon>
        <taxon>Phaeocystidibacter</taxon>
    </lineage>
</organism>
<evidence type="ECO:0000313" key="3">
    <source>
        <dbReference type="EMBL" id="KAB2813625.1"/>
    </source>
</evidence>
<keyword evidence="4" id="KW-1185">Reference proteome</keyword>
<dbReference type="OrthoDB" id="654178at2"/>
<feature type="signal peptide" evidence="1">
    <location>
        <begin position="1"/>
        <end position="18"/>
    </location>
</feature>
<sequence>MRSKALIFLLLTSFGALAQRSQSSNELGIFLGGTNFIGDVGNYGIHLPQGGVVGVTYRHQFDYHYAIRGQFSFGRLANDDALSGMPDRNYRDLHFRSNIYEGIIVGEVNFFKYMAGSRKYTHTPYVFAGFGITGFNPQAFYEGDWYDLAPLGTEGQRTTANPGNYYPLATWSLPFGMGYRWNIGRTVTMAVECGFRRTWTDYLDDVSGVYADPDLIRAEHGDVAAALSNRTDRPNELIGYARGNSQTDDWYVFTGVHLYFELTPFVEKCTNFISR</sequence>
<protein>
    <recommendedName>
        <fullName evidence="2">DUF6089 domain-containing protein</fullName>
    </recommendedName>
</protein>
<feature type="chain" id="PRO_5026996871" description="DUF6089 domain-containing protein" evidence="1">
    <location>
        <begin position="19"/>
        <end position="275"/>
    </location>
</feature>
<dbReference type="EMBL" id="WBVO01000003">
    <property type="protein sequence ID" value="KAB2813625.1"/>
    <property type="molecule type" value="Genomic_DNA"/>
</dbReference>